<dbReference type="EMBL" id="JAKWBL010000003">
    <property type="protein sequence ID" value="MCH5599192.1"/>
    <property type="molecule type" value="Genomic_DNA"/>
</dbReference>
<reference evidence="1 2" key="1">
    <citation type="submission" date="2022-02" db="EMBL/GenBank/DDBJ databases">
        <authorList>
            <person name="Min J."/>
        </authorList>
    </citation>
    <scope>NUCLEOTIDE SEQUENCE [LARGE SCALE GENOMIC DNA]</scope>
    <source>
        <strain evidence="1 2">GR10-1</strain>
    </source>
</reference>
<name>A0ABS9SLH3_9BACT</name>
<gene>
    <name evidence="1" type="ORF">MKP09_15380</name>
</gene>
<protein>
    <submittedName>
        <fullName evidence="1">Uncharacterized protein</fullName>
    </submittedName>
</protein>
<evidence type="ECO:0000313" key="2">
    <source>
        <dbReference type="Proteomes" id="UP001202248"/>
    </source>
</evidence>
<accession>A0ABS9SLH3</accession>
<organism evidence="1 2">
    <name type="scientific">Niabella ginsengisoli</name>
    <dbReference type="NCBI Taxonomy" id="522298"/>
    <lineage>
        <taxon>Bacteria</taxon>
        <taxon>Pseudomonadati</taxon>
        <taxon>Bacteroidota</taxon>
        <taxon>Chitinophagia</taxon>
        <taxon>Chitinophagales</taxon>
        <taxon>Chitinophagaceae</taxon>
        <taxon>Niabella</taxon>
    </lineage>
</organism>
<comment type="caution">
    <text evidence="1">The sequence shown here is derived from an EMBL/GenBank/DDBJ whole genome shotgun (WGS) entry which is preliminary data.</text>
</comment>
<dbReference type="RefSeq" id="WP_240830868.1">
    <property type="nucleotide sequence ID" value="NZ_JAKWBL010000003.1"/>
</dbReference>
<evidence type="ECO:0000313" key="1">
    <source>
        <dbReference type="EMBL" id="MCH5599192.1"/>
    </source>
</evidence>
<dbReference type="Proteomes" id="UP001202248">
    <property type="component" value="Unassembled WGS sequence"/>
</dbReference>
<keyword evidence="2" id="KW-1185">Reference proteome</keyword>
<sequence>MKIFPKDSIITASLYENEKWIKTKVAVSEVKEKSPNSSTHYYLKNNQVNTFSITRNPEMELEGVDTNDLSFQIFSIFPIMINSLDAVMNKFIDVGKSGNFDHFTELNQGTFFPFSKHDYLSSLEYDEKGNAGFGIKISQEKNGEILLEGVEDSQVKKSMKVKSIADLTANNKKVLEDFMHRLLNE</sequence>
<proteinExistence type="predicted"/>